<dbReference type="VEuPathDB" id="FungiDB:MELLADRAFT_102526"/>
<feature type="region of interest" description="Disordered" evidence="1">
    <location>
        <begin position="164"/>
        <end position="205"/>
    </location>
</feature>
<dbReference type="EMBL" id="GL883092">
    <property type="protein sequence ID" value="EGG11502.1"/>
    <property type="molecule type" value="Genomic_DNA"/>
</dbReference>
<feature type="compositionally biased region" description="Polar residues" evidence="1">
    <location>
        <begin position="93"/>
        <end position="113"/>
    </location>
</feature>
<dbReference type="RefSeq" id="XP_007405137.1">
    <property type="nucleotide sequence ID" value="XM_007405075.1"/>
</dbReference>
<accession>F4R722</accession>
<reference evidence="4" key="1">
    <citation type="journal article" date="2011" name="Proc. Natl. Acad. Sci. U.S.A.">
        <title>Obligate biotrophy features unraveled by the genomic analysis of rust fungi.</title>
        <authorList>
            <person name="Duplessis S."/>
            <person name="Cuomo C.A."/>
            <person name="Lin Y.-C."/>
            <person name="Aerts A."/>
            <person name="Tisserant E."/>
            <person name="Veneault-Fourrey C."/>
            <person name="Joly D.L."/>
            <person name="Hacquard S."/>
            <person name="Amselem J."/>
            <person name="Cantarel B.L."/>
            <person name="Chiu R."/>
            <person name="Coutinho P.M."/>
            <person name="Feau N."/>
            <person name="Field M."/>
            <person name="Frey P."/>
            <person name="Gelhaye E."/>
            <person name="Goldberg J."/>
            <person name="Grabherr M.G."/>
            <person name="Kodira C.D."/>
            <person name="Kohler A."/>
            <person name="Kuees U."/>
            <person name="Lindquist E.A."/>
            <person name="Lucas S.M."/>
            <person name="Mago R."/>
            <person name="Mauceli E."/>
            <person name="Morin E."/>
            <person name="Murat C."/>
            <person name="Pangilinan J.L."/>
            <person name="Park R."/>
            <person name="Pearson M."/>
            <person name="Quesneville H."/>
            <person name="Rouhier N."/>
            <person name="Sakthikumar S."/>
            <person name="Salamov A.A."/>
            <person name="Schmutz J."/>
            <person name="Selles B."/>
            <person name="Shapiro H."/>
            <person name="Tanguay P."/>
            <person name="Tuskan G.A."/>
            <person name="Henrissat B."/>
            <person name="Van de Peer Y."/>
            <person name="Rouze P."/>
            <person name="Ellis J.G."/>
            <person name="Dodds P.N."/>
            <person name="Schein J.E."/>
            <person name="Zhong S."/>
            <person name="Hamelin R.C."/>
            <person name="Grigoriev I.V."/>
            <person name="Szabo L.J."/>
            <person name="Martin F."/>
        </authorList>
    </citation>
    <scope>NUCLEOTIDE SEQUENCE [LARGE SCALE GENOMIC DNA]</scope>
    <source>
        <strain evidence="4">98AG31 / pathotype 3-4-7</strain>
    </source>
</reference>
<gene>
    <name evidence="3" type="ORF">MELLADRAFT_102526</name>
</gene>
<dbReference type="OrthoDB" id="338816at2759"/>
<dbReference type="InParanoid" id="F4R722"/>
<evidence type="ECO:0000256" key="1">
    <source>
        <dbReference type="SAM" id="MobiDB-lite"/>
    </source>
</evidence>
<dbReference type="GO" id="GO:0072344">
    <property type="term" value="P:rescue of stalled ribosome"/>
    <property type="evidence" value="ECO:0007669"/>
    <property type="project" value="InterPro"/>
</dbReference>
<feature type="compositionally biased region" description="Low complexity" evidence="1">
    <location>
        <begin position="75"/>
        <end position="92"/>
    </location>
</feature>
<dbReference type="AlphaFoldDB" id="F4R722"/>
<evidence type="ECO:0000313" key="3">
    <source>
        <dbReference type="EMBL" id="EGG11502.1"/>
    </source>
</evidence>
<protein>
    <recommendedName>
        <fullName evidence="2">TRIP4/RQT4 C2HC5-type zinc finger domain-containing protein</fullName>
    </recommendedName>
</protein>
<feature type="compositionally biased region" description="Polar residues" evidence="1">
    <location>
        <begin position="171"/>
        <end position="187"/>
    </location>
</feature>
<feature type="domain" description="TRIP4/RQT4 C2HC5-type zinc finger" evidence="2">
    <location>
        <begin position="261"/>
        <end position="303"/>
    </location>
</feature>
<evidence type="ECO:0000313" key="4">
    <source>
        <dbReference type="Proteomes" id="UP000001072"/>
    </source>
</evidence>
<dbReference type="GO" id="GO:0008270">
    <property type="term" value="F:zinc ion binding"/>
    <property type="evidence" value="ECO:0007669"/>
    <property type="project" value="InterPro"/>
</dbReference>
<evidence type="ECO:0000259" key="2">
    <source>
        <dbReference type="Pfam" id="PF06221"/>
    </source>
</evidence>
<dbReference type="STRING" id="747676.F4R722"/>
<feature type="region of interest" description="Disordered" evidence="1">
    <location>
        <begin position="71"/>
        <end position="129"/>
    </location>
</feature>
<sequence length="524" mass="58994">MVVMCLGSLRVEEVGFDQETVSSQLLPYLNSLVSKSEIQEYLKSLLGDGIEQDQFIKQIISSKFKESVPIVGSSKQKQNQNQNQKQHQNQNQLDFPTLNSKPKTNSDLSNSSRFIKVSSKPKKPFQNDSKEIGYQDMSLKFGSCGNVYVKDKGKDLNGLKVVKKPTHEQGTDTNVGHPSTSSSQRTSDLPEPSLKEEKITRLEDSLGSKSGRVMKVSDLTIPLSEPILRELFELERIITSLQTGPDSDSKPKPNSKNPKNQACFCSGRLHGLPSSPLPNRCSYCGMIYCRNKLPFSSCPSCSRLDLVFQDHQSKFKESILSYFESKRQESIQLEINKFERLQENFKRLRLTEENRQREFPDLSTIGSKALNDHQGIRHSYVDQVSGVGSIEDRIREGYRNLQNSTSRTVLRLDSKSGQTKVVKTTKTIKNQTKSKTEVQEENFMKLKEIEEEVLGLKTLDQTDDGFRISLGLEPVFSNLFEQLGTRVVKVVEMMIIGLEAVADKTVIGVLAPPSNCIANYYIAN</sequence>
<dbReference type="eggNOG" id="ENOG502S8AU">
    <property type="taxonomic scope" value="Eukaryota"/>
</dbReference>
<dbReference type="Proteomes" id="UP000001072">
    <property type="component" value="Unassembled WGS sequence"/>
</dbReference>
<organism evidence="4">
    <name type="scientific">Melampsora larici-populina (strain 98AG31 / pathotype 3-4-7)</name>
    <name type="common">Poplar leaf rust fungus</name>
    <dbReference type="NCBI Taxonomy" id="747676"/>
    <lineage>
        <taxon>Eukaryota</taxon>
        <taxon>Fungi</taxon>
        <taxon>Dikarya</taxon>
        <taxon>Basidiomycota</taxon>
        <taxon>Pucciniomycotina</taxon>
        <taxon>Pucciniomycetes</taxon>
        <taxon>Pucciniales</taxon>
        <taxon>Melampsoraceae</taxon>
        <taxon>Melampsora</taxon>
    </lineage>
</organism>
<dbReference type="InterPro" id="IPR009349">
    <property type="entry name" value="TRIP4/RQT4_C2HC5_Znf"/>
</dbReference>
<name>F4R722_MELLP</name>
<dbReference type="Pfam" id="PF06221">
    <property type="entry name" value="zf-C2HC5"/>
    <property type="match status" value="1"/>
</dbReference>
<feature type="compositionally biased region" description="Basic and acidic residues" evidence="1">
    <location>
        <begin position="193"/>
        <end position="205"/>
    </location>
</feature>
<proteinExistence type="predicted"/>
<dbReference type="GeneID" id="18921704"/>
<keyword evidence="4" id="KW-1185">Reference proteome</keyword>
<dbReference type="KEGG" id="mlr:MELLADRAFT_102526"/>
<dbReference type="HOGENOM" id="CLU_541978_0_0_1"/>
<dbReference type="GO" id="GO:0005634">
    <property type="term" value="C:nucleus"/>
    <property type="evidence" value="ECO:0007669"/>
    <property type="project" value="InterPro"/>
</dbReference>
<dbReference type="GO" id="GO:0180022">
    <property type="term" value="C:RQC-trigger complex"/>
    <property type="evidence" value="ECO:0007669"/>
    <property type="project" value="InterPro"/>
</dbReference>